<comment type="similarity">
    <text evidence="1 15">Belongs to the helicase family. RecG subfamily.</text>
</comment>
<evidence type="ECO:0000259" key="16">
    <source>
        <dbReference type="PROSITE" id="PS51192"/>
    </source>
</evidence>
<evidence type="ECO:0000256" key="6">
    <source>
        <dbReference type="ARBA" id="ARBA00022806"/>
    </source>
</evidence>
<dbReference type="EC" id="5.6.2.4" evidence="13 15"/>
<dbReference type="InterPro" id="IPR001650">
    <property type="entry name" value="Helicase_C-like"/>
</dbReference>
<dbReference type="Proteomes" id="UP000671995">
    <property type="component" value="Chromosome"/>
</dbReference>
<dbReference type="Pfam" id="PF19833">
    <property type="entry name" value="RecG_dom3_C"/>
    <property type="match status" value="1"/>
</dbReference>
<keyword evidence="5 15" id="KW-0378">Hydrolase</keyword>
<evidence type="ECO:0000313" key="18">
    <source>
        <dbReference type="EMBL" id="QTQ11099.1"/>
    </source>
</evidence>
<dbReference type="GO" id="GO:0005524">
    <property type="term" value="F:ATP binding"/>
    <property type="evidence" value="ECO:0007669"/>
    <property type="project" value="UniProtKB-KW"/>
</dbReference>
<keyword evidence="7 15" id="KW-0067">ATP-binding</keyword>
<evidence type="ECO:0000256" key="13">
    <source>
        <dbReference type="ARBA" id="ARBA00034808"/>
    </source>
</evidence>
<comment type="catalytic activity">
    <reaction evidence="14 15">
        <text>ATP + H2O = ADP + phosphate + H(+)</text>
        <dbReference type="Rhea" id="RHEA:13065"/>
        <dbReference type="ChEBI" id="CHEBI:15377"/>
        <dbReference type="ChEBI" id="CHEBI:15378"/>
        <dbReference type="ChEBI" id="CHEBI:30616"/>
        <dbReference type="ChEBI" id="CHEBI:43474"/>
        <dbReference type="ChEBI" id="CHEBI:456216"/>
        <dbReference type="EC" id="5.6.2.4"/>
    </reaction>
</comment>
<keyword evidence="10 15" id="KW-0234">DNA repair</keyword>
<evidence type="ECO:0000256" key="11">
    <source>
        <dbReference type="ARBA" id="ARBA00023235"/>
    </source>
</evidence>
<feature type="domain" description="Helicase C-terminal" evidence="17">
    <location>
        <begin position="520"/>
        <end position="698"/>
    </location>
</feature>
<dbReference type="SMART" id="SM00490">
    <property type="entry name" value="HELICc"/>
    <property type="match status" value="1"/>
</dbReference>
<dbReference type="Pfam" id="PF17191">
    <property type="entry name" value="RecG_wedge"/>
    <property type="match status" value="1"/>
</dbReference>
<keyword evidence="3 15" id="KW-0547">Nucleotide-binding</keyword>
<evidence type="ECO:0000256" key="14">
    <source>
        <dbReference type="ARBA" id="ARBA00048988"/>
    </source>
</evidence>
<evidence type="ECO:0000256" key="1">
    <source>
        <dbReference type="ARBA" id="ARBA00007504"/>
    </source>
</evidence>
<dbReference type="GO" id="GO:0006310">
    <property type="term" value="P:DNA recombination"/>
    <property type="evidence" value="ECO:0007669"/>
    <property type="project" value="UniProtKB-UniRule"/>
</dbReference>
<keyword evidence="8" id="KW-0238">DNA-binding</keyword>
<dbReference type="EMBL" id="CP054257">
    <property type="protein sequence ID" value="QTQ11099.1"/>
    <property type="molecule type" value="Genomic_DNA"/>
</dbReference>
<dbReference type="InterPro" id="IPR012340">
    <property type="entry name" value="NA-bd_OB-fold"/>
</dbReference>
<evidence type="ECO:0000256" key="8">
    <source>
        <dbReference type="ARBA" id="ARBA00023125"/>
    </source>
</evidence>
<keyword evidence="6 15" id="KW-0347">Helicase</keyword>
<dbReference type="InterPro" id="IPR045562">
    <property type="entry name" value="RecG_dom3_C"/>
</dbReference>
<dbReference type="Pfam" id="PF00271">
    <property type="entry name" value="Helicase_C"/>
    <property type="match status" value="1"/>
</dbReference>
<dbReference type="InterPro" id="IPR047112">
    <property type="entry name" value="RecG/Mfd"/>
</dbReference>
<evidence type="ECO:0000313" key="19">
    <source>
        <dbReference type="Proteomes" id="UP000671995"/>
    </source>
</evidence>
<accession>A0A975ICH0</accession>
<evidence type="ECO:0000256" key="7">
    <source>
        <dbReference type="ARBA" id="ARBA00022840"/>
    </source>
</evidence>
<evidence type="ECO:0000256" key="3">
    <source>
        <dbReference type="ARBA" id="ARBA00022741"/>
    </source>
</evidence>
<feature type="domain" description="Helicase ATP-binding" evidence="16">
    <location>
        <begin position="332"/>
        <end position="501"/>
    </location>
</feature>
<evidence type="ECO:0000256" key="9">
    <source>
        <dbReference type="ARBA" id="ARBA00023172"/>
    </source>
</evidence>
<dbReference type="PROSITE" id="PS51194">
    <property type="entry name" value="HELICASE_CTER"/>
    <property type="match status" value="1"/>
</dbReference>
<dbReference type="SMART" id="SM00487">
    <property type="entry name" value="DEXDc"/>
    <property type="match status" value="1"/>
</dbReference>
<keyword evidence="11" id="KW-0413">Isomerase</keyword>
<dbReference type="InterPro" id="IPR027417">
    <property type="entry name" value="P-loop_NTPase"/>
</dbReference>
<dbReference type="InterPro" id="IPR011545">
    <property type="entry name" value="DEAD/DEAH_box_helicase_dom"/>
</dbReference>
<keyword evidence="9 15" id="KW-0233">DNA recombination</keyword>
<dbReference type="PANTHER" id="PTHR47964:SF1">
    <property type="entry name" value="ATP-DEPENDENT DNA HELICASE HOMOLOG RECG, CHLOROPLASTIC"/>
    <property type="match status" value="1"/>
</dbReference>
<dbReference type="SUPFAM" id="SSF52540">
    <property type="entry name" value="P-loop containing nucleoside triphosphate hydrolases"/>
    <property type="match status" value="1"/>
</dbReference>
<dbReference type="GO" id="GO:0043138">
    <property type="term" value="F:3'-5' DNA helicase activity"/>
    <property type="evidence" value="ECO:0007669"/>
    <property type="project" value="UniProtKB-EC"/>
</dbReference>
<evidence type="ECO:0000256" key="10">
    <source>
        <dbReference type="ARBA" id="ARBA00023204"/>
    </source>
</evidence>
<evidence type="ECO:0000256" key="5">
    <source>
        <dbReference type="ARBA" id="ARBA00022801"/>
    </source>
</evidence>
<dbReference type="Gene3D" id="3.40.50.300">
    <property type="entry name" value="P-loop containing nucleotide triphosphate hydrolases"/>
    <property type="match status" value="2"/>
</dbReference>
<comment type="function">
    <text evidence="15">Plays a critical role in recombination and DNA repair. Helps process Holliday junction intermediates to mature products by catalyzing branch migration. Has replication fork regression activity, unwinds stalled or blocked replication forks to make a HJ that can be resolved. Has a DNA unwinding activity characteristic of a DNA helicase with 3'-5' polarity.</text>
</comment>
<evidence type="ECO:0000259" key="17">
    <source>
        <dbReference type="PROSITE" id="PS51194"/>
    </source>
</evidence>
<evidence type="ECO:0000256" key="12">
    <source>
        <dbReference type="ARBA" id="ARBA00034617"/>
    </source>
</evidence>
<dbReference type="Pfam" id="PF00270">
    <property type="entry name" value="DEAD"/>
    <property type="match status" value="1"/>
</dbReference>
<comment type="catalytic activity">
    <reaction evidence="12 15">
        <text>Couples ATP hydrolysis with the unwinding of duplex DNA by translocating in the 3'-5' direction.</text>
        <dbReference type="EC" id="5.6.2.4"/>
    </reaction>
</comment>
<dbReference type="InterPro" id="IPR014001">
    <property type="entry name" value="Helicase_ATP-bd"/>
</dbReference>
<dbReference type="SUPFAM" id="SSF50249">
    <property type="entry name" value="Nucleic acid-binding proteins"/>
    <property type="match status" value="1"/>
</dbReference>
<dbReference type="Gene3D" id="2.40.50.140">
    <property type="entry name" value="Nucleic acid-binding proteins"/>
    <property type="match status" value="1"/>
</dbReference>
<reference evidence="18" key="2">
    <citation type="journal article" date="2021" name="Microbiol. Resour. Announc.">
        <title>Complete Genome Sequences of Three Human Oral Treponema parvum Isolates.</title>
        <authorList>
            <person name="Zeng H."/>
            <person name="Watt R.M."/>
        </authorList>
    </citation>
    <scope>NUCLEOTIDE SEQUENCE</scope>
    <source>
        <strain evidence="18">ATCC 700773</strain>
    </source>
</reference>
<dbReference type="GO" id="GO:0003677">
    <property type="term" value="F:DNA binding"/>
    <property type="evidence" value="ECO:0007669"/>
    <property type="project" value="UniProtKB-KW"/>
</dbReference>
<dbReference type="PANTHER" id="PTHR47964">
    <property type="entry name" value="ATP-DEPENDENT DNA HELICASE HOMOLOG RECG, CHLOROPLASTIC"/>
    <property type="match status" value="1"/>
</dbReference>
<gene>
    <name evidence="18" type="primary">recG</name>
    <name evidence="18" type="ORF">HRI96_02170</name>
</gene>
<proteinExistence type="inferred from homology"/>
<dbReference type="PROSITE" id="PS51192">
    <property type="entry name" value="HELICASE_ATP_BIND_1"/>
    <property type="match status" value="1"/>
</dbReference>
<dbReference type="InterPro" id="IPR004609">
    <property type="entry name" value="ATP-dep_DNA_helicase_RecG"/>
</dbReference>
<dbReference type="NCBIfam" id="TIGR00643">
    <property type="entry name" value="recG"/>
    <property type="match status" value="1"/>
</dbReference>
<evidence type="ECO:0000256" key="4">
    <source>
        <dbReference type="ARBA" id="ARBA00022763"/>
    </source>
</evidence>
<organism evidence="18 19">
    <name type="scientific">Treponema parvum</name>
    <dbReference type="NCBI Taxonomy" id="138851"/>
    <lineage>
        <taxon>Bacteria</taxon>
        <taxon>Pseudomonadati</taxon>
        <taxon>Spirochaetota</taxon>
        <taxon>Spirochaetia</taxon>
        <taxon>Spirochaetales</taxon>
        <taxon>Treponemataceae</taxon>
        <taxon>Treponema</taxon>
    </lineage>
</organism>
<dbReference type="AlphaFoldDB" id="A0A975ICH0"/>
<dbReference type="RefSeq" id="WP_210117895.1">
    <property type="nucleotide sequence ID" value="NZ_CP054257.1"/>
</dbReference>
<sequence length="746" mass="82699">MKLEEIRIPVGSLPGVGPAAVKLFANLNVFTIADLLTLYPRDYEDRTKIVTLSQFNKAKVHTVAEVTAHDWFGYGRMKTLKIYINDKTAEAQLVAFNRPFFEKMLPIGSVIVVSGSFFIKYNSLQSSSFEVIKLSDGLKDGQSLADYEGKPLPDSGVIPIYPLTEGLSLKSVQKAVNAALKQCCAGIDDEIPQEIIAQRQLLSKKDAVRLIHQPAQYSDIEKARQTLIYEELFRFQYSMAERAYEHKGCLPGVENTEDSASHLRSAMRTPAPSMQAHDFKEDLSPLQKKLFEQLSFQLTDDQMNVIRQMNEDIDRGYKERSALLKGAAESRSDKPVYTMARLLQGDVGSGKTLVAFFACLRTVNWGGQCAIMAPTEILARQHAENADRLLGFMGIRIAFLTASVHASGRKQLLKALKEGNIDIVIGTHALFSSTVVYKDLQTVVIDEQHRFGVMQRNAIIGKGLQLASHRYVSPHFLMMSATPIPQTLALTAFGDLDVSVIKTMPSGRKPVITYLVREGNEKNVYRAVLKELKAGRQAYFIYPAIEGSSEGSEQNTVKDNSADDETLKSVKAAEEAFALLSSKIFPEYQCALLHSKIDEDTQIRVLKEFRDGKIKILVATTVVEVGVDVPSATCMVIEQADRFGLAQLHQLRGRVGRGNAQSYCFLVYGKNITESGIARMKALRENTDGFIIAEEDLKLRGPGELTGTAQSGILSLGISDLVRDRRILEQARADAFNLMQRKLQGG</sequence>
<dbReference type="GO" id="GO:0016787">
    <property type="term" value="F:hydrolase activity"/>
    <property type="evidence" value="ECO:0007669"/>
    <property type="project" value="UniProtKB-KW"/>
</dbReference>
<evidence type="ECO:0000256" key="2">
    <source>
        <dbReference type="ARBA" id="ARBA00017846"/>
    </source>
</evidence>
<reference evidence="18" key="1">
    <citation type="submission" date="2020-05" db="EMBL/GenBank/DDBJ databases">
        <authorList>
            <person name="Zeng H."/>
            <person name="Chan Y.K."/>
            <person name="Watt R.M."/>
        </authorList>
    </citation>
    <scope>NUCLEOTIDE SEQUENCE</scope>
    <source>
        <strain evidence="18">ATCC 700773</strain>
    </source>
</reference>
<name>A0A975ICH0_9SPIR</name>
<dbReference type="GO" id="GO:0006281">
    <property type="term" value="P:DNA repair"/>
    <property type="evidence" value="ECO:0007669"/>
    <property type="project" value="UniProtKB-UniRule"/>
</dbReference>
<dbReference type="CDD" id="cd04488">
    <property type="entry name" value="RecG_wedge_OBF"/>
    <property type="match status" value="1"/>
</dbReference>
<keyword evidence="4 15" id="KW-0227">DNA damage</keyword>
<dbReference type="InterPro" id="IPR033454">
    <property type="entry name" value="RecG_wedge"/>
</dbReference>
<evidence type="ECO:0000256" key="15">
    <source>
        <dbReference type="RuleBase" id="RU363016"/>
    </source>
</evidence>
<protein>
    <recommendedName>
        <fullName evidence="2 15">ATP-dependent DNA helicase RecG</fullName>
        <ecNumber evidence="13 15">5.6.2.4</ecNumber>
    </recommendedName>
</protein>